<dbReference type="PROSITE" id="PS50262">
    <property type="entry name" value="G_PROTEIN_RECEP_F1_2"/>
    <property type="match status" value="1"/>
</dbReference>
<keyword evidence="7" id="KW-0807">Transducer</keyword>
<feature type="transmembrane region" description="Helical" evidence="9">
    <location>
        <begin position="339"/>
        <end position="361"/>
    </location>
</feature>
<comment type="caution">
    <text evidence="11">The sequence shown here is derived from an EMBL/GenBank/DDBJ whole genome shotgun (WGS) entry which is preliminary data.</text>
</comment>
<evidence type="ECO:0000259" key="10">
    <source>
        <dbReference type="PROSITE" id="PS50262"/>
    </source>
</evidence>
<accession>A0AAD9N060</accession>
<dbReference type="InterPro" id="IPR050125">
    <property type="entry name" value="GPCR_opsins"/>
</dbReference>
<feature type="transmembrane region" description="Helical" evidence="9">
    <location>
        <begin position="190"/>
        <end position="214"/>
    </location>
</feature>
<evidence type="ECO:0000313" key="12">
    <source>
        <dbReference type="Proteomes" id="UP001208570"/>
    </source>
</evidence>
<dbReference type="SUPFAM" id="SSF81321">
    <property type="entry name" value="Family A G protein-coupled receptor-like"/>
    <property type="match status" value="1"/>
</dbReference>
<evidence type="ECO:0000256" key="5">
    <source>
        <dbReference type="ARBA" id="ARBA00023136"/>
    </source>
</evidence>
<feature type="transmembrane region" description="Helical" evidence="9">
    <location>
        <begin position="31"/>
        <end position="53"/>
    </location>
</feature>
<evidence type="ECO:0000256" key="1">
    <source>
        <dbReference type="ARBA" id="ARBA00004141"/>
    </source>
</evidence>
<feature type="compositionally biased region" description="Basic and acidic residues" evidence="8">
    <location>
        <begin position="249"/>
        <end position="258"/>
    </location>
</feature>
<dbReference type="EMBL" id="JAODUP010000335">
    <property type="protein sequence ID" value="KAK2152257.1"/>
    <property type="molecule type" value="Genomic_DNA"/>
</dbReference>
<feature type="transmembrane region" description="Helical" evidence="9">
    <location>
        <begin position="65"/>
        <end position="83"/>
    </location>
</feature>
<evidence type="ECO:0000256" key="9">
    <source>
        <dbReference type="SAM" id="Phobius"/>
    </source>
</evidence>
<dbReference type="Pfam" id="PF00001">
    <property type="entry name" value="7tm_1"/>
    <property type="match status" value="1"/>
</dbReference>
<dbReference type="InterPro" id="IPR017452">
    <property type="entry name" value="GPCR_Rhodpsn_7TM"/>
</dbReference>
<feature type="transmembrane region" description="Helical" evidence="9">
    <location>
        <begin position="103"/>
        <end position="124"/>
    </location>
</feature>
<dbReference type="GO" id="GO:0004930">
    <property type="term" value="F:G protein-coupled receptor activity"/>
    <property type="evidence" value="ECO:0007669"/>
    <property type="project" value="UniProtKB-KW"/>
</dbReference>
<feature type="region of interest" description="Disordered" evidence="8">
    <location>
        <begin position="249"/>
        <end position="290"/>
    </location>
</feature>
<comment type="subcellular location">
    <subcellularLocation>
        <location evidence="1">Membrane</location>
        <topology evidence="1">Multi-pass membrane protein</topology>
    </subcellularLocation>
</comment>
<keyword evidence="4" id="KW-0297">G-protein coupled receptor</keyword>
<feature type="transmembrane region" description="Helical" evidence="9">
    <location>
        <begin position="381"/>
        <end position="400"/>
    </location>
</feature>
<dbReference type="InterPro" id="IPR000276">
    <property type="entry name" value="GPCR_Rhodpsn"/>
</dbReference>
<evidence type="ECO:0000256" key="7">
    <source>
        <dbReference type="ARBA" id="ARBA00023224"/>
    </source>
</evidence>
<evidence type="ECO:0000313" key="11">
    <source>
        <dbReference type="EMBL" id="KAK2152257.1"/>
    </source>
</evidence>
<dbReference type="CDD" id="cd00637">
    <property type="entry name" value="7tm_classA_rhodopsin-like"/>
    <property type="match status" value="1"/>
</dbReference>
<keyword evidence="6" id="KW-0675">Receptor</keyword>
<dbReference type="PANTHER" id="PTHR24240">
    <property type="entry name" value="OPSIN"/>
    <property type="match status" value="1"/>
</dbReference>
<dbReference type="Proteomes" id="UP001208570">
    <property type="component" value="Unassembled WGS sequence"/>
</dbReference>
<organism evidence="11 12">
    <name type="scientific">Paralvinella palmiformis</name>
    <dbReference type="NCBI Taxonomy" id="53620"/>
    <lineage>
        <taxon>Eukaryota</taxon>
        <taxon>Metazoa</taxon>
        <taxon>Spiralia</taxon>
        <taxon>Lophotrochozoa</taxon>
        <taxon>Annelida</taxon>
        <taxon>Polychaeta</taxon>
        <taxon>Sedentaria</taxon>
        <taxon>Canalipalpata</taxon>
        <taxon>Terebellida</taxon>
        <taxon>Terebelliformia</taxon>
        <taxon>Alvinellidae</taxon>
        <taxon>Paralvinella</taxon>
    </lineage>
</organism>
<keyword evidence="2 9" id="KW-0812">Transmembrane</keyword>
<name>A0AAD9N060_9ANNE</name>
<dbReference type="PRINTS" id="PR00237">
    <property type="entry name" value="GPCRRHODOPSN"/>
</dbReference>
<keyword evidence="12" id="KW-1185">Reference proteome</keyword>
<proteinExistence type="predicted"/>
<evidence type="ECO:0000256" key="4">
    <source>
        <dbReference type="ARBA" id="ARBA00023040"/>
    </source>
</evidence>
<evidence type="ECO:0000256" key="3">
    <source>
        <dbReference type="ARBA" id="ARBA00022989"/>
    </source>
</evidence>
<dbReference type="AlphaFoldDB" id="A0AAD9N060"/>
<keyword evidence="3 9" id="KW-1133">Transmembrane helix</keyword>
<evidence type="ECO:0000256" key="6">
    <source>
        <dbReference type="ARBA" id="ARBA00023170"/>
    </source>
</evidence>
<sequence>MASATTAADITTVTADTATVAADNRIRNGTVILILVVFFAAAIIFNVILIVLFATRKRLRSPANYLLVSIAVADILSAFLWILPAMVTVATWTWLFGIPFCQFAGFAATLLYGVNMFTLLAVALERFMKFWSPSRHKLAFTKVITAILVSTLWIFSALFAVIPLAGWANYDYIAPRLGCVMNFGLSYSLLDFYTVAGYTLPTLLGALFFILIFVKLAVLRCKRNSAGEPILEERRDRIGESYGQRFRRQEEKYRDVARKSRKPTFRKSPENSVSPAGGGPDTNLQTPTVDSDNEYDLSDDVESDDEKCFTDYADVIRRRREKERRLHQTRRYRLHRRDVSMTLTIFIVWLIYVALWLPYVILNYIWILGYYPEFGDRTTHIIIMVMALASVIYKPLVYLCNGRIRSVIKSGFTKRRTGNKTSG</sequence>
<evidence type="ECO:0000256" key="2">
    <source>
        <dbReference type="ARBA" id="ARBA00022692"/>
    </source>
</evidence>
<evidence type="ECO:0000256" key="8">
    <source>
        <dbReference type="SAM" id="MobiDB-lite"/>
    </source>
</evidence>
<feature type="domain" description="G-protein coupled receptors family 1 profile" evidence="10">
    <location>
        <begin position="45"/>
        <end position="398"/>
    </location>
</feature>
<dbReference type="GO" id="GO:0016020">
    <property type="term" value="C:membrane"/>
    <property type="evidence" value="ECO:0007669"/>
    <property type="project" value="UniProtKB-SubCell"/>
</dbReference>
<dbReference type="Gene3D" id="1.20.1070.10">
    <property type="entry name" value="Rhodopsin 7-helix transmembrane proteins"/>
    <property type="match status" value="2"/>
</dbReference>
<feature type="transmembrane region" description="Helical" evidence="9">
    <location>
        <begin position="145"/>
        <end position="170"/>
    </location>
</feature>
<gene>
    <name evidence="11" type="ORF">LSH36_334g05015</name>
</gene>
<protein>
    <recommendedName>
        <fullName evidence="10">G-protein coupled receptors family 1 profile domain-containing protein</fullName>
    </recommendedName>
</protein>
<reference evidence="11" key="1">
    <citation type="journal article" date="2023" name="Mol. Biol. Evol.">
        <title>Third-Generation Sequencing Reveals the Adaptive Role of the Epigenome in Three Deep-Sea Polychaetes.</title>
        <authorList>
            <person name="Perez M."/>
            <person name="Aroh O."/>
            <person name="Sun Y."/>
            <person name="Lan Y."/>
            <person name="Juniper S.K."/>
            <person name="Young C.R."/>
            <person name="Angers B."/>
            <person name="Qian P.Y."/>
        </authorList>
    </citation>
    <scope>NUCLEOTIDE SEQUENCE</scope>
    <source>
        <strain evidence="11">P08H-3</strain>
    </source>
</reference>
<keyword evidence="5 9" id="KW-0472">Membrane</keyword>